<dbReference type="Proteomes" id="UP001529275">
    <property type="component" value="Unassembled WGS sequence"/>
</dbReference>
<dbReference type="InterPro" id="IPR029057">
    <property type="entry name" value="PRTase-like"/>
</dbReference>
<sequence>MWKWTQINHLRLIILDCDSLNQAYIDFPYHQYLPDIEIVKINPQSQDQNIEIKYFMEDILKAMRCQSYETILISGDMSYLKEIMTVHIGTLLIGHIQQKDLKYMPDFVIDSIDLLADVLLGQNKGYSGEVLAFENKKGSLLSCQTEIVADDGKRYLTELYFGGRYYPEKHQYLLDDPLSYMILKFKHVYVDIMDTFFDEAVMEIRKKEKIDALTYIPPKPQDIEKKRFQRFLSLKLERNAQDGLMLKDLLLCQCDFSQKGNDLAERRQTVKGVFRVNGDVKGKNIILIDDVFSSGSTMLEAMKTLYEAGANKVIALAIAVSQMTESPLTYQKLVCSHCQEPMELVYYRKTHKLLFGCPHYSSHPDQKSIMSLRLGLFCLKKKNRLYYEDYEYDEYGVPIIYS</sequence>
<dbReference type="PANTHER" id="PTHR47505">
    <property type="entry name" value="DNA UTILIZATION PROTEIN YHGH"/>
    <property type="match status" value="1"/>
</dbReference>
<evidence type="ECO:0000313" key="4">
    <source>
        <dbReference type="Proteomes" id="UP001529275"/>
    </source>
</evidence>
<comment type="similarity">
    <text evidence="1">Belongs to the ComF/GntX family.</text>
</comment>
<accession>A0ABT7UHU7</accession>
<dbReference type="RefSeq" id="WP_289527570.1">
    <property type="nucleotide sequence ID" value="NZ_JAUDCK010000013.1"/>
</dbReference>
<protein>
    <submittedName>
        <fullName evidence="3">Phosphoribosyltransferase family protein</fullName>
    </submittedName>
</protein>
<name>A0ABT7UHU7_9FIRM</name>
<dbReference type="Gene3D" id="3.40.50.2020">
    <property type="match status" value="1"/>
</dbReference>
<dbReference type="Pfam" id="PF00156">
    <property type="entry name" value="Pribosyltran"/>
    <property type="match status" value="1"/>
</dbReference>
<dbReference type="SUPFAM" id="SSF53271">
    <property type="entry name" value="PRTase-like"/>
    <property type="match status" value="1"/>
</dbReference>
<evidence type="ECO:0000313" key="3">
    <source>
        <dbReference type="EMBL" id="MDM8195716.1"/>
    </source>
</evidence>
<evidence type="ECO:0000256" key="1">
    <source>
        <dbReference type="ARBA" id="ARBA00008007"/>
    </source>
</evidence>
<comment type="caution">
    <text evidence="3">The sequence shown here is derived from an EMBL/GenBank/DDBJ whole genome shotgun (WGS) entry which is preliminary data.</text>
</comment>
<reference evidence="3 4" key="2">
    <citation type="submission" date="2023-06" db="EMBL/GenBank/DDBJ databases">
        <authorList>
            <person name="Zeman M."/>
            <person name="Kubasova T."/>
            <person name="Jahodarova E."/>
            <person name="Nykrynova M."/>
            <person name="Rychlik I."/>
        </authorList>
    </citation>
    <scope>NUCLEOTIDE SEQUENCE [LARGE SCALE GENOMIC DNA]</scope>
    <source>
        <strain evidence="3 4">ET341</strain>
    </source>
</reference>
<feature type="domain" description="Phosphoribosyltransferase" evidence="2">
    <location>
        <begin position="275"/>
        <end position="322"/>
    </location>
</feature>
<keyword evidence="3" id="KW-0808">Transferase</keyword>
<gene>
    <name evidence="3" type="ORF">QUV98_05235</name>
</gene>
<dbReference type="EMBL" id="JAUDCK010000013">
    <property type="protein sequence ID" value="MDM8195716.1"/>
    <property type="molecule type" value="Genomic_DNA"/>
</dbReference>
<dbReference type="PANTHER" id="PTHR47505:SF1">
    <property type="entry name" value="DNA UTILIZATION PROTEIN YHGH"/>
    <property type="match status" value="1"/>
</dbReference>
<dbReference type="GO" id="GO:0016757">
    <property type="term" value="F:glycosyltransferase activity"/>
    <property type="evidence" value="ECO:0007669"/>
    <property type="project" value="UniProtKB-KW"/>
</dbReference>
<organism evidence="3 4">
    <name type="scientific">Massilimicrobiota timonensis</name>
    <dbReference type="NCBI Taxonomy" id="1776392"/>
    <lineage>
        <taxon>Bacteria</taxon>
        <taxon>Bacillati</taxon>
        <taxon>Bacillota</taxon>
        <taxon>Erysipelotrichia</taxon>
        <taxon>Erysipelotrichales</taxon>
        <taxon>Erysipelotrichaceae</taxon>
        <taxon>Massilimicrobiota</taxon>
    </lineage>
</organism>
<reference evidence="4" key="1">
    <citation type="submission" date="2023-06" db="EMBL/GenBank/DDBJ databases">
        <title>Identification and characterization of horizontal gene transfer across gut microbiota members of farm animals based on homology search.</title>
        <authorList>
            <person name="Zeman M."/>
            <person name="Kubasova T."/>
            <person name="Jahodarova E."/>
            <person name="Nykrynova M."/>
            <person name="Rychlik I."/>
        </authorList>
    </citation>
    <scope>NUCLEOTIDE SEQUENCE [LARGE SCALE GENOMIC DNA]</scope>
    <source>
        <strain evidence="4">ET341</strain>
    </source>
</reference>
<dbReference type="InterPro" id="IPR000836">
    <property type="entry name" value="PRTase_dom"/>
</dbReference>
<dbReference type="CDD" id="cd06223">
    <property type="entry name" value="PRTases_typeI"/>
    <property type="match status" value="1"/>
</dbReference>
<keyword evidence="3" id="KW-0328">Glycosyltransferase</keyword>
<evidence type="ECO:0000259" key="2">
    <source>
        <dbReference type="Pfam" id="PF00156"/>
    </source>
</evidence>
<dbReference type="InterPro" id="IPR051910">
    <property type="entry name" value="ComF/GntX_DNA_util-trans"/>
</dbReference>
<proteinExistence type="inferred from homology"/>
<keyword evidence="4" id="KW-1185">Reference proteome</keyword>